<name>A0A478EAZ7_TALPI</name>
<accession>A0A478EAZ7</accession>
<protein>
    <submittedName>
        <fullName evidence="2">Uncharacterized protein</fullName>
    </submittedName>
</protein>
<dbReference type="InterPro" id="IPR032675">
    <property type="entry name" value="LRR_dom_sf"/>
</dbReference>
<dbReference type="Proteomes" id="UP000053095">
    <property type="component" value="Unassembled WGS sequence"/>
</dbReference>
<evidence type="ECO:0000313" key="3">
    <source>
        <dbReference type="Proteomes" id="UP000053095"/>
    </source>
</evidence>
<proteinExistence type="predicted"/>
<dbReference type="Gene3D" id="3.80.10.10">
    <property type="entry name" value="Ribonuclease Inhibitor"/>
    <property type="match status" value="1"/>
</dbReference>
<keyword evidence="3" id="KW-1185">Reference proteome</keyword>
<evidence type="ECO:0000256" key="1">
    <source>
        <dbReference type="SAM" id="MobiDB-lite"/>
    </source>
</evidence>
<feature type="region of interest" description="Disordered" evidence="1">
    <location>
        <begin position="1"/>
        <end position="24"/>
    </location>
</feature>
<reference evidence="3" key="1">
    <citation type="journal article" date="2015" name="Genome Announc.">
        <title>Draft genome sequence of Talaromyces cellulolyticus strain Y-94, a source of lignocellulosic biomass-degrading enzymes.</title>
        <authorList>
            <person name="Fujii T."/>
            <person name="Koike H."/>
            <person name="Sawayama S."/>
            <person name="Yano S."/>
            <person name="Inoue H."/>
        </authorList>
    </citation>
    <scope>NUCLEOTIDE SEQUENCE [LARGE SCALE GENOMIC DNA]</scope>
    <source>
        <strain evidence="3">Y-94</strain>
    </source>
</reference>
<gene>
    <name evidence="2" type="ORF">TCE0_044f16020</name>
</gene>
<sequence length="322" mass="36363">MPPIRTRNTKSNGKSALPRSGFTPGIGLEANERATAAAKQCAKQSARDATMRLTSETEEARLFNEGTATRTIGESEEACELAPNQAELAVKGANAVEKISMPMDSGLKEVTFRVNQEWESYYREWLGHGTKRVAFSSGFVLKDQHIYELTSIGPRLCRSLTHFEFHFEDVSYDAKNSAQELTNQAVIHLTKLCPKLRFVQLQGTSGLQDITLEALFKNCADISYVEITTHSRHGDSQLDGSALDQLREHPRWGTKLKKLRLPDQDTKCDGRDSLTRAVRALTKERDKLLVQLVRVSELKKWGDWELEVWHTNFRKGRKQSTL</sequence>
<evidence type="ECO:0000313" key="2">
    <source>
        <dbReference type="EMBL" id="GAM42240.1"/>
    </source>
</evidence>
<organism evidence="2 3">
    <name type="scientific">Talaromyces pinophilus</name>
    <name type="common">Penicillium pinophilum</name>
    <dbReference type="NCBI Taxonomy" id="128442"/>
    <lineage>
        <taxon>Eukaryota</taxon>
        <taxon>Fungi</taxon>
        <taxon>Dikarya</taxon>
        <taxon>Ascomycota</taxon>
        <taxon>Pezizomycotina</taxon>
        <taxon>Eurotiomycetes</taxon>
        <taxon>Eurotiomycetidae</taxon>
        <taxon>Eurotiales</taxon>
        <taxon>Trichocomaceae</taxon>
        <taxon>Talaromyces</taxon>
        <taxon>Talaromyces sect. Talaromyces</taxon>
    </lineage>
</organism>
<dbReference type="AlphaFoldDB" id="A0A478EAZ7"/>
<dbReference type="EMBL" id="DF933840">
    <property type="protein sequence ID" value="GAM42240.1"/>
    <property type="molecule type" value="Genomic_DNA"/>
</dbReference>